<gene>
    <name evidence="10" type="ORF">J3R30DRAFT_3288094</name>
</gene>
<dbReference type="SUPFAM" id="SSF47571">
    <property type="entry name" value="Cloroperoxidase"/>
    <property type="match status" value="1"/>
</dbReference>
<evidence type="ECO:0000256" key="7">
    <source>
        <dbReference type="ARBA" id="ARBA00025795"/>
    </source>
</evidence>
<name>A0A9W9DQ94_9AGAR</name>
<feature type="domain" description="Heme haloperoxidase family profile" evidence="9">
    <location>
        <begin position="53"/>
        <end position="269"/>
    </location>
</feature>
<evidence type="ECO:0000313" key="10">
    <source>
        <dbReference type="EMBL" id="KAJ4481202.1"/>
    </source>
</evidence>
<comment type="similarity">
    <text evidence="7">Belongs to the chloroperoxidase family.</text>
</comment>
<keyword evidence="8" id="KW-0472">Membrane</keyword>
<dbReference type="Proteomes" id="UP001150266">
    <property type="component" value="Unassembled WGS sequence"/>
</dbReference>
<dbReference type="PANTHER" id="PTHR33577:SF18">
    <property type="entry name" value="HEME HALOPEROXIDASE FAMILY PROFILE DOMAIN-CONTAINING PROTEIN"/>
    <property type="match status" value="1"/>
</dbReference>
<protein>
    <submittedName>
        <fullName evidence="10">Chloroperoxidase</fullName>
    </submittedName>
</protein>
<organism evidence="10 11">
    <name type="scientific">Lentinula aciculospora</name>
    <dbReference type="NCBI Taxonomy" id="153920"/>
    <lineage>
        <taxon>Eukaryota</taxon>
        <taxon>Fungi</taxon>
        <taxon>Dikarya</taxon>
        <taxon>Basidiomycota</taxon>
        <taxon>Agaricomycotina</taxon>
        <taxon>Agaricomycetes</taxon>
        <taxon>Agaricomycetidae</taxon>
        <taxon>Agaricales</taxon>
        <taxon>Marasmiineae</taxon>
        <taxon>Omphalotaceae</taxon>
        <taxon>Lentinula</taxon>
    </lineage>
</organism>
<evidence type="ECO:0000256" key="1">
    <source>
        <dbReference type="ARBA" id="ARBA00001970"/>
    </source>
</evidence>
<evidence type="ECO:0000256" key="4">
    <source>
        <dbReference type="ARBA" id="ARBA00022723"/>
    </source>
</evidence>
<proteinExistence type="inferred from homology"/>
<dbReference type="AlphaFoldDB" id="A0A9W9DQ94"/>
<keyword evidence="6" id="KW-0408">Iron</keyword>
<comment type="cofactor">
    <cofactor evidence="1">
        <name>heme b</name>
        <dbReference type="ChEBI" id="CHEBI:60344"/>
    </cofactor>
</comment>
<dbReference type="PROSITE" id="PS51405">
    <property type="entry name" value="HEME_HALOPEROXIDASE"/>
    <property type="match status" value="1"/>
</dbReference>
<keyword evidence="11" id="KW-1185">Reference proteome</keyword>
<dbReference type="Pfam" id="PF01328">
    <property type="entry name" value="Peroxidase_2"/>
    <property type="match status" value="1"/>
</dbReference>
<keyword evidence="8" id="KW-1133">Transmembrane helix</keyword>
<feature type="transmembrane region" description="Helical" evidence="8">
    <location>
        <begin position="101"/>
        <end position="121"/>
    </location>
</feature>
<dbReference type="EMBL" id="JAOTPV010000006">
    <property type="protein sequence ID" value="KAJ4481202.1"/>
    <property type="molecule type" value="Genomic_DNA"/>
</dbReference>
<sequence length="283" mass="30929">MSTAYAVCSASTAQTSNPTSQFKKHNLLNVENDCSDSVASALAITSTTSLLAKDHSYIRPTLPRDSRAPCPGLNTLANHGYIPRSGCNIPFTTLVHALMEVYNISLPLALMLAVPGFLLYAQFRIHWKSSTSSCLKIAHRASLVHPDYPSDRPDTNMLNGLLSYSRSQKLIPTLSDEKLVATHGGLTLFDLASLRVSRESTLSAQDTLDRVHEQVALGESALTWLLFAKTGSPSSFIPISYLAQWYGEERIPDGWMRPSKAIGFVDARKTAGLVQKEMVMISS</sequence>
<dbReference type="PANTHER" id="PTHR33577">
    <property type="entry name" value="STERIGMATOCYSTIN BIOSYNTHESIS PEROXIDASE STCC-RELATED"/>
    <property type="match status" value="1"/>
</dbReference>
<keyword evidence="8" id="KW-0812">Transmembrane</keyword>
<evidence type="ECO:0000256" key="8">
    <source>
        <dbReference type="SAM" id="Phobius"/>
    </source>
</evidence>
<dbReference type="InterPro" id="IPR000028">
    <property type="entry name" value="Chloroperoxidase"/>
</dbReference>
<comment type="caution">
    <text evidence="10">The sequence shown here is derived from an EMBL/GenBank/DDBJ whole genome shotgun (WGS) entry which is preliminary data.</text>
</comment>
<evidence type="ECO:0000256" key="3">
    <source>
        <dbReference type="ARBA" id="ARBA00022617"/>
    </source>
</evidence>
<evidence type="ECO:0000256" key="6">
    <source>
        <dbReference type="ARBA" id="ARBA00023004"/>
    </source>
</evidence>
<dbReference type="GO" id="GO:0046872">
    <property type="term" value="F:metal ion binding"/>
    <property type="evidence" value="ECO:0007669"/>
    <property type="project" value="UniProtKB-KW"/>
</dbReference>
<evidence type="ECO:0000313" key="11">
    <source>
        <dbReference type="Proteomes" id="UP001150266"/>
    </source>
</evidence>
<evidence type="ECO:0000256" key="5">
    <source>
        <dbReference type="ARBA" id="ARBA00023002"/>
    </source>
</evidence>
<dbReference type="InterPro" id="IPR036851">
    <property type="entry name" value="Chloroperoxidase-like_sf"/>
</dbReference>
<keyword evidence="3" id="KW-0349">Heme</keyword>
<dbReference type="GO" id="GO:0004601">
    <property type="term" value="F:peroxidase activity"/>
    <property type="evidence" value="ECO:0007669"/>
    <property type="project" value="UniProtKB-KW"/>
</dbReference>
<evidence type="ECO:0000259" key="9">
    <source>
        <dbReference type="PROSITE" id="PS51405"/>
    </source>
</evidence>
<evidence type="ECO:0000256" key="2">
    <source>
        <dbReference type="ARBA" id="ARBA00022559"/>
    </source>
</evidence>
<accession>A0A9W9DQ94</accession>
<reference evidence="10" key="1">
    <citation type="submission" date="2022-08" db="EMBL/GenBank/DDBJ databases">
        <title>A Global Phylogenomic Analysis of the Shiitake Genus Lentinula.</title>
        <authorList>
            <consortium name="DOE Joint Genome Institute"/>
            <person name="Sierra-Patev S."/>
            <person name="Min B."/>
            <person name="Naranjo-Ortiz M."/>
            <person name="Looney B."/>
            <person name="Konkel Z."/>
            <person name="Slot J.C."/>
            <person name="Sakamoto Y."/>
            <person name="Steenwyk J.L."/>
            <person name="Rokas A."/>
            <person name="Carro J."/>
            <person name="Camarero S."/>
            <person name="Ferreira P."/>
            <person name="Molpeceres G."/>
            <person name="Ruiz-Duenas F.J."/>
            <person name="Serrano A."/>
            <person name="Henrissat B."/>
            <person name="Drula E."/>
            <person name="Hughes K.W."/>
            <person name="Mata J.L."/>
            <person name="Ishikawa N.K."/>
            <person name="Vargas-Isla R."/>
            <person name="Ushijima S."/>
            <person name="Smith C.A."/>
            <person name="Ahrendt S."/>
            <person name="Andreopoulos W."/>
            <person name="He G."/>
            <person name="Labutti K."/>
            <person name="Lipzen A."/>
            <person name="Ng V."/>
            <person name="Riley R."/>
            <person name="Sandor L."/>
            <person name="Barry K."/>
            <person name="Martinez A.T."/>
            <person name="Xiao Y."/>
            <person name="Gibbons J.G."/>
            <person name="Terashima K."/>
            <person name="Grigoriev I.V."/>
            <person name="Hibbett D.S."/>
        </authorList>
    </citation>
    <scope>NUCLEOTIDE SEQUENCE</scope>
    <source>
        <strain evidence="10">JLM2183</strain>
    </source>
</reference>
<dbReference type="OrthoDB" id="407298at2759"/>
<dbReference type="Gene3D" id="1.10.489.10">
    <property type="entry name" value="Chloroperoxidase-like"/>
    <property type="match status" value="1"/>
</dbReference>
<keyword evidence="5" id="KW-0560">Oxidoreductase</keyword>
<keyword evidence="2" id="KW-0575">Peroxidase</keyword>
<keyword evidence="4" id="KW-0479">Metal-binding</keyword>